<dbReference type="SUPFAM" id="SSF103657">
    <property type="entry name" value="BAR/IMD domain-like"/>
    <property type="match status" value="1"/>
</dbReference>
<evidence type="ECO:0000313" key="4">
    <source>
        <dbReference type="EnsemblMetazoa" id="ASIC005410-PA"/>
    </source>
</evidence>
<reference evidence="4" key="2">
    <citation type="submission" date="2020-05" db="UniProtKB">
        <authorList>
            <consortium name="EnsemblMetazoa"/>
        </authorList>
    </citation>
    <scope>IDENTIFICATION</scope>
</reference>
<proteinExistence type="predicted"/>
<dbReference type="STRING" id="74873.A0A084VJH5"/>
<dbReference type="VEuPathDB" id="VectorBase:ASIC005410"/>
<dbReference type="PANTHER" id="PTHR12552">
    <property type="entry name" value="OLIGOPHRENIN 1"/>
    <property type="match status" value="1"/>
</dbReference>
<dbReference type="InterPro" id="IPR047234">
    <property type="entry name" value="GRAF_fam"/>
</dbReference>
<keyword evidence="5" id="KW-1185">Reference proteome</keyword>
<dbReference type="Pfam" id="PF16746">
    <property type="entry name" value="BAR_3"/>
    <property type="match status" value="1"/>
</dbReference>
<dbReference type="InterPro" id="IPR004148">
    <property type="entry name" value="BAR_dom"/>
</dbReference>
<name>A0A084VJH5_ANOSI</name>
<dbReference type="Gene3D" id="1.20.1270.60">
    <property type="entry name" value="Arfaptin homology (AH) domain/BAR domain"/>
    <property type="match status" value="1"/>
</dbReference>
<dbReference type="EnsemblMetazoa" id="ASIC005410-RA">
    <property type="protein sequence ID" value="ASIC005410-PA"/>
    <property type="gene ID" value="ASIC005410"/>
</dbReference>
<dbReference type="InterPro" id="IPR027267">
    <property type="entry name" value="AH/BAR_dom_sf"/>
</dbReference>
<gene>
    <name evidence="3" type="ORF">ZHAS_00005410</name>
</gene>
<accession>A0A084VJH5</accession>
<sequence>MVKLQPLEFIDCLIDSPDFRENLNKHEKELEKTSQQIKRIIKEIKDLLAAAKSLSRAQRTLSKSLKEFNFECIGSTQTDDEQVIADSLKQFSKLISAIEEERDNMFSQEQFLIPTCTINNFRCSSTVPMIK</sequence>
<dbReference type="EMBL" id="KE524868">
    <property type="protein sequence ID" value="KFB38119.1"/>
    <property type="molecule type" value="Genomic_DNA"/>
</dbReference>
<dbReference type="VEuPathDB" id="VectorBase:ASIS021041"/>
<dbReference type="GO" id="GO:0005096">
    <property type="term" value="F:GTPase activator activity"/>
    <property type="evidence" value="ECO:0007669"/>
    <property type="project" value="InterPro"/>
</dbReference>
<keyword evidence="1" id="KW-0175">Coiled coil</keyword>
<organism evidence="3">
    <name type="scientific">Anopheles sinensis</name>
    <name type="common">Mosquito</name>
    <dbReference type="NCBI Taxonomy" id="74873"/>
    <lineage>
        <taxon>Eukaryota</taxon>
        <taxon>Metazoa</taxon>
        <taxon>Ecdysozoa</taxon>
        <taxon>Arthropoda</taxon>
        <taxon>Hexapoda</taxon>
        <taxon>Insecta</taxon>
        <taxon>Pterygota</taxon>
        <taxon>Neoptera</taxon>
        <taxon>Endopterygota</taxon>
        <taxon>Diptera</taxon>
        <taxon>Nematocera</taxon>
        <taxon>Culicoidea</taxon>
        <taxon>Culicidae</taxon>
        <taxon>Anophelinae</taxon>
        <taxon>Anopheles</taxon>
    </lineage>
</organism>
<evidence type="ECO:0000259" key="2">
    <source>
        <dbReference type="Pfam" id="PF16746"/>
    </source>
</evidence>
<dbReference type="OrthoDB" id="7786237at2759"/>
<dbReference type="OMA" id="IHAHERE"/>
<evidence type="ECO:0000313" key="3">
    <source>
        <dbReference type="EMBL" id="KFB38119.1"/>
    </source>
</evidence>
<reference evidence="3 5" key="1">
    <citation type="journal article" date="2014" name="BMC Genomics">
        <title>Genome sequence of Anopheles sinensis provides insight into genetics basis of mosquito competence for malaria parasites.</title>
        <authorList>
            <person name="Zhou D."/>
            <person name="Zhang D."/>
            <person name="Ding G."/>
            <person name="Shi L."/>
            <person name="Hou Q."/>
            <person name="Ye Y."/>
            <person name="Xu Y."/>
            <person name="Zhou H."/>
            <person name="Xiong C."/>
            <person name="Li S."/>
            <person name="Yu J."/>
            <person name="Hong S."/>
            <person name="Yu X."/>
            <person name="Zou P."/>
            <person name="Chen C."/>
            <person name="Chang X."/>
            <person name="Wang W."/>
            <person name="Lv Y."/>
            <person name="Sun Y."/>
            <person name="Ma L."/>
            <person name="Shen B."/>
            <person name="Zhu C."/>
        </authorList>
    </citation>
    <scope>NUCLEOTIDE SEQUENCE [LARGE SCALE GENOMIC DNA]</scope>
</reference>
<feature type="coiled-coil region" evidence="1">
    <location>
        <begin position="16"/>
        <end position="57"/>
    </location>
</feature>
<dbReference type="AlphaFoldDB" id="A0A084VJH5"/>
<dbReference type="Proteomes" id="UP000030765">
    <property type="component" value="Unassembled WGS sequence"/>
</dbReference>
<dbReference type="PANTHER" id="PTHR12552:SF1">
    <property type="entry name" value="RHO GTPASE-ACTIVATING PROTEIN GRAF"/>
    <property type="match status" value="1"/>
</dbReference>
<dbReference type="EMBL" id="ATLV01013569">
    <property type="status" value="NOT_ANNOTATED_CDS"/>
    <property type="molecule type" value="Genomic_DNA"/>
</dbReference>
<protein>
    <recommendedName>
        <fullName evidence="2">BAR domain-containing protein</fullName>
    </recommendedName>
</protein>
<evidence type="ECO:0000313" key="5">
    <source>
        <dbReference type="Proteomes" id="UP000030765"/>
    </source>
</evidence>
<dbReference type="EMBL" id="ATLV01013568">
    <property type="status" value="NOT_ANNOTATED_CDS"/>
    <property type="molecule type" value="Genomic_DNA"/>
</dbReference>
<feature type="domain" description="BAR" evidence="2">
    <location>
        <begin position="7"/>
        <end position="122"/>
    </location>
</feature>
<dbReference type="GO" id="GO:0005737">
    <property type="term" value="C:cytoplasm"/>
    <property type="evidence" value="ECO:0007669"/>
    <property type="project" value="InterPro"/>
</dbReference>
<evidence type="ECO:0000256" key="1">
    <source>
        <dbReference type="SAM" id="Coils"/>
    </source>
</evidence>